<sequence>MFRTNESQLQGRFKMPDENLLLWKSVDLTPNQYSFFVEGIGFFDGVPGPSARLVCDAESVQNIFTSGDSEFLAVTRVYLISPPWMNRQHERLMEPLSDIRLKSSDKEPPIYEFVTEGGQTYTSVRDHSTT</sequence>
<proteinExistence type="predicted"/>
<gene>
    <name evidence="1" type="ORF">SAMN04490201_2029</name>
</gene>
<protein>
    <submittedName>
        <fullName evidence="1">Uncharacterized protein</fullName>
    </submittedName>
</protein>
<keyword evidence="2" id="KW-1185">Reference proteome</keyword>
<reference evidence="1 2" key="1">
    <citation type="submission" date="2016-10" db="EMBL/GenBank/DDBJ databases">
        <authorList>
            <person name="Varghese N."/>
            <person name="Submissions S."/>
        </authorList>
    </citation>
    <scope>NUCLEOTIDE SEQUENCE [LARGE SCALE GENOMIC DNA]</scope>
    <source>
        <strain evidence="1 2">BS3667</strain>
    </source>
</reference>
<organism evidence="1 2">
    <name type="scientific">Pseudomonas psychrophila</name>
    <dbReference type="NCBI Taxonomy" id="122355"/>
    <lineage>
        <taxon>Bacteria</taxon>
        <taxon>Pseudomonadati</taxon>
        <taxon>Pseudomonadota</taxon>
        <taxon>Gammaproteobacteria</taxon>
        <taxon>Pseudomonadales</taxon>
        <taxon>Pseudomonadaceae</taxon>
        <taxon>Pseudomonas</taxon>
    </lineage>
</organism>
<dbReference type="EMBL" id="LT629795">
    <property type="protein sequence ID" value="SDU49377.1"/>
    <property type="molecule type" value="Genomic_DNA"/>
</dbReference>
<evidence type="ECO:0000313" key="2">
    <source>
        <dbReference type="Proteomes" id="UP000182058"/>
    </source>
</evidence>
<evidence type="ECO:0000313" key="1">
    <source>
        <dbReference type="EMBL" id="SDU49377.1"/>
    </source>
</evidence>
<dbReference type="Proteomes" id="UP000182058">
    <property type="component" value="Chromosome I"/>
</dbReference>
<accession>A0ABY0VQQ1</accession>
<name>A0ABY0VQQ1_9PSED</name>